<feature type="region of interest" description="Disordered" evidence="8">
    <location>
        <begin position="560"/>
        <end position="597"/>
    </location>
</feature>
<reference evidence="12" key="1">
    <citation type="submission" date="2025-08" db="UniProtKB">
        <authorList>
            <consortium name="RefSeq"/>
        </authorList>
    </citation>
    <scope>IDENTIFICATION</scope>
    <source>
        <tissue evidence="12">Gonads</tissue>
    </source>
</reference>
<dbReference type="InterPro" id="IPR039040">
    <property type="entry name" value="NAB_fam"/>
</dbReference>
<feature type="compositionally biased region" description="Polar residues" evidence="8">
    <location>
        <begin position="578"/>
        <end position="590"/>
    </location>
</feature>
<keyword evidence="4" id="KW-0805">Transcription regulation</keyword>
<name>A0A1S3H632_LINAN</name>
<feature type="compositionally biased region" description="Basic and acidic residues" evidence="8">
    <location>
        <begin position="656"/>
        <end position="676"/>
    </location>
</feature>
<dbReference type="InParanoid" id="A0A1S3H632"/>
<dbReference type="Gene3D" id="1.10.150.50">
    <property type="entry name" value="Transcription Factor, Ets-1"/>
    <property type="match status" value="1"/>
</dbReference>
<feature type="compositionally biased region" description="Low complexity" evidence="8">
    <location>
        <begin position="212"/>
        <end position="225"/>
    </location>
</feature>
<feature type="compositionally biased region" description="Basic and acidic residues" evidence="8">
    <location>
        <begin position="707"/>
        <end position="729"/>
    </location>
</feature>
<keyword evidence="7" id="KW-0175">Coiled coil</keyword>
<dbReference type="KEGG" id="lak:106152439"/>
<feature type="compositionally biased region" description="Polar residues" evidence="8">
    <location>
        <begin position="560"/>
        <end position="571"/>
    </location>
</feature>
<evidence type="ECO:0000313" key="11">
    <source>
        <dbReference type="Proteomes" id="UP000085678"/>
    </source>
</evidence>
<dbReference type="Gene3D" id="1.20.120.2010">
    <property type="entry name" value="NAB conserved domain 2"/>
    <property type="match status" value="1"/>
</dbReference>
<feature type="region of interest" description="Disordered" evidence="8">
    <location>
        <begin position="656"/>
        <end position="684"/>
    </location>
</feature>
<feature type="compositionally biased region" description="Polar residues" evidence="8">
    <location>
        <begin position="730"/>
        <end position="759"/>
    </location>
</feature>
<protein>
    <submittedName>
        <fullName evidence="12">Uncharacterized protein LOC106152439 isoform X1</fullName>
    </submittedName>
</protein>
<feature type="domain" description="Nab N-terminal" evidence="9">
    <location>
        <begin position="130"/>
        <end position="207"/>
    </location>
</feature>
<feature type="compositionally biased region" description="Polar residues" evidence="8">
    <location>
        <begin position="242"/>
        <end position="261"/>
    </location>
</feature>
<sequence length="759" mass="84872">MLAYTSGADSMLTYPERTSHSDTASLAQTAPHMPHTVHSLPAPPGLIHSSNPRSYPSLPPLPPPRTRDCRDLSVRASSLLNNRSDSNVPYRLRGTRSPPPRYNNRLEALYLLQKGQVCNQGRLMMTSTVPSSQSELQLYRVLQRANLLQYFDIFIAQGGDDVQQLCEAGEEEFLEIMALVGMASKPLHVRRLQKALQDWVANPALFQQPHTGSSPTSGGSAQPSPLTTSVRSGLSAIYPSSSGPNVVTAPTWNPQPARPTNSLSPSPSGGGAGLSPVLNLREDSNHQDDADLKRNSDSPIPTPVLVESQIAAIAEAAEKLVPTLPQFEPKPMNMRKQINKEIEEVINMDPSHPDRMDLVRKYAAIYGRFDSKRKNDKPMSLHEISVNEGAAQLCKLMPALLTRREDLFPLARQVVRDSGYQYSKGHSRGKFAWDLSNSSPEIPWNDFSRSGVMPGESPLKKPRIDGVLHRQHDLNSKSVKAELDQIKREERMTQINQELHEVAQQQEEVKTQIQLARDEENFPRIHELQTELENLTSKQLQLLTEQSEIIRRQRRSQIYNMTKKATNGNTSLEDDGTDSSNIPSGSTSPQHEGHEEDLDFSRHDFYRVPPKANPQKTRQFVQETLFDEGLRIAQQYGMAEFAEELIGMKEKTFDEENEDARSCNRDGVKEEPKDDLMGEQNGDFENSRCDSDICENGSTKNCLENEEQLKNELDGHEVSRDSIDSRNEQDGMNPQSAVEMNGCKQNGFGTISYDNSQAA</sequence>
<feature type="region of interest" description="Disordered" evidence="8">
    <location>
        <begin position="1"/>
        <end position="99"/>
    </location>
</feature>
<feature type="coiled-coil region" evidence="7">
    <location>
        <begin position="492"/>
        <end position="545"/>
    </location>
</feature>
<evidence type="ECO:0000256" key="7">
    <source>
        <dbReference type="SAM" id="Coils"/>
    </source>
</evidence>
<evidence type="ECO:0000256" key="4">
    <source>
        <dbReference type="ARBA" id="ARBA00023015"/>
    </source>
</evidence>
<dbReference type="Pfam" id="PF04905">
    <property type="entry name" value="NCD2"/>
    <property type="match status" value="1"/>
</dbReference>
<dbReference type="Pfam" id="PF04904">
    <property type="entry name" value="SAM_NCD1"/>
    <property type="match status" value="1"/>
</dbReference>
<dbReference type="GO" id="GO:0045892">
    <property type="term" value="P:negative regulation of DNA-templated transcription"/>
    <property type="evidence" value="ECO:0007669"/>
    <property type="project" value="InterPro"/>
</dbReference>
<comment type="similarity">
    <text evidence="2">Belongs to the NAB family.</text>
</comment>
<dbReference type="PANTHER" id="PTHR12623:SF10">
    <property type="entry name" value="NGFI-A-BINDING PROTEIN HOMOLOG"/>
    <property type="match status" value="1"/>
</dbReference>
<accession>A0A1S3H632</accession>
<keyword evidence="6" id="KW-0539">Nucleus</keyword>
<dbReference type="FunFam" id="1.20.120.2010:FF:000001">
    <property type="entry name" value="NGFI-A-binding protein 1 isoform X1"/>
    <property type="match status" value="1"/>
</dbReference>
<evidence type="ECO:0000256" key="3">
    <source>
        <dbReference type="ARBA" id="ARBA00022491"/>
    </source>
</evidence>
<dbReference type="PANTHER" id="PTHR12623">
    <property type="entry name" value="NGFI-A BINDING PROTEIN"/>
    <property type="match status" value="1"/>
</dbReference>
<feature type="region of interest" description="Disordered" evidence="8">
    <location>
        <begin position="700"/>
        <end position="759"/>
    </location>
</feature>
<dbReference type="GO" id="GO:0005634">
    <property type="term" value="C:nucleus"/>
    <property type="evidence" value="ECO:0007669"/>
    <property type="project" value="UniProtKB-SubCell"/>
</dbReference>
<evidence type="ECO:0000313" key="12">
    <source>
        <dbReference type="RefSeq" id="XP_013381463.1"/>
    </source>
</evidence>
<feature type="region of interest" description="Disordered" evidence="8">
    <location>
        <begin position="242"/>
        <end position="279"/>
    </location>
</feature>
<proteinExistence type="inferred from homology"/>
<dbReference type="RefSeq" id="XP_013381463.1">
    <property type="nucleotide sequence ID" value="XM_013526009.1"/>
</dbReference>
<keyword evidence="11" id="KW-1185">Reference proteome</keyword>
<dbReference type="OrthoDB" id="10028556at2759"/>
<organism evidence="11 12">
    <name type="scientific">Lingula anatina</name>
    <name type="common">Brachiopod</name>
    <name type="synonym">Lingula unguis</name>
    <dbReference type="NCBI Taxonomy" id="7574"/>
    <lineage>
        <taxon>Eukaryota</taxon>
        <taxon>Metazoa</taxon>
        <taxon>Spiralia</taxon>
        <taxon>Lophotrochozoa</taxon>
        <taxon>Brachiopoda</taxon>
        <taxon>Linguliformea</taxon>
        <taxon>Lingulata</taxon>
        <taxon>Lingulida</taxon>
        <taxon>Linguloidea</taxon>
        <taxon>Lingulidae</taxon>
        <taxon>Lingula</taxon>
    </lineage>
</organism>
<dbReference type="InterPro" id="IPR013761">
    <property type="entry name" value="SAM/pointed_sf"/>
</dbReference>
<evidence type="ECO:0000256" key="6">
    <source>
        <dbReference type="ARBA" id="ARBA00023242"/>
    </source>
</evidence>
<keyword evidence="5" id="KW-0804">Transcription</keyword>
<feature type="compositionally biased region" description="Polar residues" evidence="8">
    <location>
        <begin position="75"/>
        <end position="87"/>
    </location>
</feature>
<evidence type="ECO:0000259" key="10">
    <source>
        <dbReference type="Pfam" id="PF04905"/>
    </source>
</evidence>
<evidence type="ECO:0000256" key="2">
    <source>
        <dbReference type="ARBA" id="ARBA00008864"/>
    </source>
</evidence>
<evidence type="ECO:0000259" key="9">
    <source>
        <dbReference type="Pfam" id="PF04904"/>
    </source>
</evidence>
<evidence type="ECO:0000256" key="8">
    <source>
        <dbReference type="SAM" id="MobiDB-lite"/>
    </source>
</evidence>
<dbReference type="InterPro" id="IPR038398">
    <property type="entry name" value="NCD2_sf"/>
</dbReference>
<dbReference type="GeneID" id="106152439"/>
<feature type="region of interest" description="Disordered" evidence="8">
    <location>
        <begin position="206"/>
        <end position="230"/>
    </location>
</feature>
<dbReference type="GO" id="GO:0003712">
    <property type="term" value="F:transcription coregulator activity"/>
    <property type="evidence" value="ECO:0007669"/>
    <property type="project" value="InterPro"/>
</dbReference>
<evidence type="ECO:0000256" key="5">
    <source>
        <dbReference type="ARBA" id="ARBA00023163"/>
    </source>
</evidence>
<feature type="domain" description="NAB co-repressor" evidence="10">
    <location>
        <begin position="305"/>
        <end position="428"/>
    </location>
</feature>
<dbReference type="STRING" id="7574.A0A1S3H632"/>
<comment type="subcellular location">
    <subcellularLocation>
        <location evidence="1">Nucleus</location>
    </subcellularLocation>
</comment>
<gene>
    <name evidence="12" type="primary">LOC106152439</name>
</gene>
<dbReference type="InterPro" id="IPR006989">
    <property type="entry name" value="NAB_co-repressor_dom"/>
</dbReference>
<dbReference type="Proteomes" id="UP000085678">
    <property type="component" value="Unplaced"/>
</dbReference>
<keyword evidence="3" id="KW-0678">Repressor</keyword>
<evidence type="ECO:0000256" key="1">
    <source>
        <dbReference type="ARBA" id="ARBA00004123"/>
    </source>
</evidence>
<dbReference type="AlphaFoldDB" id="A0A1S3H632"/>
<dbReference type="InterPro" id="IPR006988">
    <property type="entry name" value="Nab_N"/>
</dbReference>